<dbReference type="CDD" id="cd05911">
    <property type="entry name" value="Firefly_Luc_like"/>
    <property type="match status" value="1"/>
</dbReference>
<protein>
    <submittedName>
        <fullName evidence="3">Uncharacterized protein</fullName>
    </submittedName>
</protein>
<dbReference type="InterPro" id="IPR025110">
    <property type="entry name" value="AMP-bd_C"/>
</dbReference>
<evidence type="ECO:0000259" key="2">
    <source>
        <dbReference type="Pfam" id="PF13193"/>
    </source>
</evidence>
<gene>
    <name evidence="3" type="ORF">EVJ58_g7495</name>
</gene>
<organism evidence="3 4">
    <name type="scientific">Rhodofomes roseus</name>
    <dbReference type="NCBI Taxonomy" id="34475"/>
    <lineage>
        <taxon>Eukaryota</taxon>
        <taxon>Fungi</taxon>
        <taxon>Dikarya</taxon>
        <taxon>Basidiomycota</taxon>
        <taxon>Agaricomycotina</taxon>
        <taxon>Agaricomycetes</taxon>
        <taxon>Polyporales</taxon>
        <taxon>Rhodofomes</taxon>
    </lineage>
</organism>
<sequence length="591" mass="64783">MALFHSKISLHVPPPDDISLPQFMLDGAAHPNRPRRPEGTPWLIDEETGKEVSEAEVISRTDAFARAMHAIWSIGNNDCIVLGYVSPTRSVVALYIPNHIDYPISIWGAHRLGAIAAMTSPALTVPELIYQLEIARPRLLLAHIDNLANALEAADMIGLPHDHVIVFDAHKAEARGRLPDGVRSVEEIIQSGVGMPKYPECRLKKGEAKTKIAVLCYSSGTTGKPKAVAVSHYNLVCNILQNAATWRLNEDYAPTEEIRFVPGDRCAAVLPLYHIYGLLANLHITLFGGMSVIIIQKYNHENLLRSIEHYRITHLFLVPPQVVVFCKHPSTRKHDLSHVRCCMVAAAPLTAELTSQLLEIMPQVHLGQAYGMTETTSAVSTKVGTPGSSGHLIAGTTAKVVKPDGTLARVGEPGELWVKGGQVTLGYYRNLAATREAFTEDGWIRTGDEVVIHENGDLFVTDRIKELIKVRGHQVAPAELEGHLLAHPAVADAGVVGVPDDFSGETPFAFIVLHPSPQASVSVDLDAARDMRESIYQHVAKVKSREKWLGGGVEFVDTIPKNASGKILRRVLRERARTLPTRIDFMGKTKL</sequence>
<dbReference type="Gene3D" id="3.30.300.30">
    <property type="match status" value="1"/>
</dbReference>
<dbReference type="Pfam" id="PF13193">
    <property type="entry name" value="AMP-binding_C"/>
    <property type="match status" value="1"/>
</dbReference>
<dbReference type="Proteomes" id="UP000298390">
    <property type="component" value="Unassembled WGS sequence"/>
</dbReference>
<dbReference type="Pfam" id="PF00501">
    <property type="entry name" value="AMP-binding"/>
    <property type="match status" value="1"/>
</dbReference>
<comment type="caution">
    <text evidence="3">The sequence shown here is derived from an EMBL/GenBank/DDBJ whole genome shotgun (WGS) entry which is preliminary data.</text>
</comment>
<dbReference type="GO" id="GO:0016405">
    <property type="term" value="F:CoA-ligase activity"/>
    <property type="evidence" value="ECO:0007669"/>
    <property type="project" value="TreeGrafter"/>
</dbReference>
<dbReference type="PANTHER" id="PTHR24096:SF422">
    <property type="entry name" value="BCDNA.GH02901"/>
    <property type="match status" value="1"/>
</dbReference>
<accession>A0A4Y9Y2S8</accession>
<dbReference type="STRING" id="34475.A0A4Y9Y2S8"/>
<name>A0A4Y9Y2S8_9APHY</name>
<reference evidence="3 4" key="1">
    <citation type="submission" date="2019-01" db="EMBL/GenBank/DDBJ databases">
        <title>Genome sequencing of the rare red list fungi Fomitopsis rosea.</title>
        <authorList>
            <person name="Buettner E."/>
            <person name="Kellner H."/>
        </authorList>
    </citation>
    <scope>NUCLEOTIDE SEQUENCE [LARGE SCALE GENOMIC DNA]</scope>
    <source>
        <strain evidence="3 4">DSM 105464</strain>
    </source>
</reference>
<dbReference type="InterPro" id="IPR000873">
    <property type="entry name" value="AMP-dep_synth/lig_dom"/>
</dbReference>
<dbReference type="PROSITE" id="PS00455">
    <property type="entry name" value="AMP_BINDING"/>
    <property type="match status" value="1"/>
</dbReference>
<dbReference type="EMBL" id="SEKV01000485">
    <property type="protein sequence ID" value="TFY56675.1"/>
    <property type="molecule type" value="Genomic_DNA"/>
</dbReference>
<dbReference type="InterPro" id="IPR045851">
    <property type="entry name" value="AMP-bd_C_sf"/>
</dbReference>
<dbReference type="AlphaFoldDB" id="A0A4Y9Y2S8"/>
<dbReference type="SUPFAM" id="SSF56801">
    <property type="entry name" value="Acetyl-CoA synthetase-like"/>
    <property type="match status" value="1"/>
</dbReference>
<feature type="domain" description="AMP-dependent synthetase/ligase" evidence="1">
    <location>
        <begin position="90"/>
        <end position="428"/>
    </location>
</feature>
<dbReference type="InterPro" id="IPR042099">
    <property type="entry name" value="ANL_N_sf"/>
</dbReference>
<feature type="domain" description="AMP-binding enzyme C-terminal" evidence="2">
    <location>
        <begin position="479"/>
        <end position="566"/>
    </location>
</feature>
<dbReference type="PANTHER" id="PTHR24096">
    <property type="entry name" value="LONG-CHAIN-FATTY-ACID--COA LIGASE"/>
    <property type="match status" value="1"/>
</dbReference>
<evidence type="ECO:0000313" key="3">
    <source>
        <dbReference type="EMBL" id="TFY56675.1"/>
    </source>
</evidence>
<dbReference type="Gene3D" id="3.40.50.12780">
    <property type="entry name" value="N-terminal domain of ligase-like"/>
    <property type="match status" value="1"/>
</dbReference>
<dbReference type="InterPro" id="IPR020845">
    <property type="entry name" value="AMP-binding_CS"/>
</dbReference>
<proteinExistence type="predicted"/>
<evidence type="ECO:0000259" key="1">
    <source>
        <dbReference type="Pfam" id="PF00501"/>
    </source>
</evidence>
<evidence type="ECO:0000313" key="4">
    <source>
        <dbReference type="Proteomes" id="UP000298390"/>
    </source>
</evidence>